<keyword evidence="4" id="KW-0238">DNA-binding</keyword>
<dbReference type="AlphaFoldDB" id="A0A1M5Z559"/>
<dbReference type="PROSITE" id="PS01124">
    <property type="entry name" value="HTH_ARAC_FAMILY_2"/>
    <property type="match status" value="1"/>
</dbReference>
<evidence type="ECO:0000313" key="5">
    <source>
        <dbReference type="Proteomes" id="UP000184241"/>
    </source>
</evidence>
<reference evidence="4 5" key="1">
    <citation type="submission" date="2016-11" db="EMBL/GenBank/DDBJ databases">
        <authorList>
            <person name="Jaros S."/>
            <person name="Januszkiewicz K."/>
            <person name="Wedrychowicz H."/>
        </authorList>
    </citation>
    <scope>NUCLEOTIDE SEQUENCE [LARGE SCALE GENOMIC DNA]</scope>
    <source>
        <strain evidence="4 5">DSM 6191</strain>
    </source>
</reference>
<evidence type="ECO:0000313" key="4">
    <source>
        <dbReference type="EMBL" id="SHI19340.1"/>
    </source>
</evidence>
<dbReference type="Pfam" id="PF06719">
    <property type="entry name" value="AraC_N"/>
    <property type="match status" value="1"/>
</dbReference>
<name>A0A1M5Z559_9CLOT</name>
<organism evidence="4 5">
    <name type="scientific">Clostridium intestinale DSM 6191</name>
    <dbReference type="NCBI Taxonomy" id="1121320"/>
    <lineage>
        <taxon>Bacteria</taxon>
        <taxon>Bacillati</taxon>
        <taxon>Bacillota</taxon>
        <taxon>Clostridia</taxon>
        <taxon>Eubacteriales</taxon>
        <taxon>Clostridiaceae</taxon>
        <taxon>Clostridium</taxon>
    </lineage>
</organism>
<evidence type="ECO:0000256" key="2">
    <source>
        <dbReference type="ARBA" id="ARBA00023163"/>
    </source>
</evidence>
<dbReference type="InterPro" id="IPR009057">
    <property type="entry name" value="Homeodomain-like_sf"/>
</dbReference>
<keyword evidence="1" id="KW-0805">Transcription regulation</keyword>
<dbReference type="Gene3D" id="1.10.10.60">
    <property type="entry name" value="Homeodomain-like"/>
    <property type="match status" value="2"/>
</dbReference>
<dbReference type="PANTHER" id="PTHR43436:SF1">
    <property type="entry name" value="TRANSCRIPTIONAL REGULATORY PROTEIN"/>
    <property type="match status" value="1"/>
</dbReference>
<feature type="domain" description="HTH araC/xylS-type" evidence="3">
    <location>
        <begin position="202"/>
        <end position="300"/>
    </location>
</feature>
<protein>
    <submittedName>
        <fullName evidence="4">AraC-type DNA-binding protein</fullName>
    </submittedName>
</protein>
<dbReference type="InterPro" id="IPR009594">
    <property type="entry name" value="Tscrpt_reg_HTH_AraC_N"/>
</dbReference>
<dbReference type="EMBL" id="FQXU01000007">
    <property type="protein sequence ID" value="SHI19340.1"/>
    <property type="molecule type" value="Genomic_DNA"/>
</dbReference>
<evidence type="ECO:0000259" key="3">
    <source>
        <dbReference type="PROSITE" id="PS01124"/>
    </source>
</evidence>
<dbReference type="Proteomes" id="UP000184241">
    <property type="component" value="Unassembled WGS sequence"/>
</dbReference>
<gene>
    <name evidence="4" type="ORF">SAMN02745941_02609</name>
</gene>
<dbReference type="Pfam" id="PF12833">
    <property type="entry name" value="HTH_18"/>
    <property type="match status" value="1"/>
</dbReference>
<evidence type="ECO:0000256" key="1">
    <source>
        <dbReference type="ARBA" id="ARBA00023015"/>
    </source>
</evidence>
<dbReference type="GO" id="GO:0003700">
    <property type="term" value="F:DNA-binding transcription factor activity"/>
    <property type="evidence" value="ECO:0007669"/>
    <property type="project" value="InterPro"/>
</dbReference>
<dbReference type="SUPFAM" id="SSF46689">
    <property type="entry name" value="Homeodomain-like"/>
    <property type="match status" value="2"/>
</dbReference>
<dbReference type="SMART" id="SM00342">
    <property type="entry name" value="HTH_ARAC"/>
    <property type="match status" value="1"/>
</dbReference>
<dbReference type="RefSeq" id="WP_073020047.1">
    <property type="nucleotide sequence ID" value="NZ_FQXU01000007.1"/>
</dbReference>
<proteinExistence type="predicted"/>
<dbReference type="PANTHER" id="PTHR43436">
    <property type="entry name" value="ARAC-FAMILY TRANSCRIPTIONAL REGULATOR"/>
    <property type="match status" value="1"/>
</dbReference>
<keyword evidence="2" id="KW-0804">Transcription</keyword>
<accession>A0A1M5Z559</accession>
<sequence>MSKEINKTQISTESKKSLAEFIDLHTHSEGIQDTEIPALKLIRSTNPFKSLHSIYDPSICIIAQGSKIVTLAQESYRYDPATYLVASVHLPICGEIVDASKDSPYLSLKLSFSPDDILNIVKDCPDMWKHNDEIGRGLVVNTLKSSILEPVLRLIKLLDTPNDIPILYPLITREILYRVLQDESGYLIKQFAMLGSHAQAISKVIKIINRDYYKSLTIEALAKEVSMSVSSLHTHFKKVTAMSPLQYQKLIRLQEARRLLLSETTEAADAGFKVGYESPSQFSREYARLFGLPPISDVKKLKDSLISVF</sequence>
<dbReference type="InterPro" id="IPR018060">
    <property type="entry name" value="HTH_AraC"/>
</dbReference>
<dbReference type="GO" id="GO:0043565">
    <property type="term" value="F:sequence-specific DNA binding"/>
    <property type="evidence" value="ECO:0007669"/>
    <property type="project" value="InterPro"/>
</dbReference>